<evidence type="ECO:0000313" key="2">
    <source>
        <dbReference type="EMBL" id="QPH54636.1"/>
    </source>
</evidence>
<reference evidence="2 3" key="1">
    <citation type="submission" date="2020-11" db="EMBL/GenBank/DDBJ databases">
        <title>Description of Pontivivens ytuae sp. nov. isolated from deep sea sediment of Mariana Trench.</title>
        <authorList>
            <person name="Wang Z."/>
            <person name="Sun Q.-L."/>
            <person name="Xu X.-D."/>
            <person name="Tang Y.-Z."/>
            <person name="Zhang J."/>
        </authorList>
    </citation>
    <scope>NUCLEOTIDE SEQUENCE [LARGE SCALE GENOMIC DNA]</scope>
    <source>
        <strain evidence="2 3">MT2928</strain>
    </source>
</reference>
<feature type="signal peptide" evidence="1">
    <location>
        <begin position="1"/>
        <end position="15"/>
    </location>
</feature>
<dbReference type="EMBL" id="CP064942">
    <property type="protein sequence ID" value="QPH54636.1"/>
    <property type="molecule type" value="Genomic_DNA"/>
</dbReference>
<name>A0A7S9QDY2_9RHOB</name>
<organism evidence="2 3">
    <name type="scientific">Pontivivens ytuae</name>
    <dbReference type="NCBI Taxonomy" id="2789856"/>
    <lineage>
        <taxon>Bacteria</taxon>
        <taxon>Pseudomonadati</taxon>
        <taxon>Pseudomonadota</taxon>
        <taxon>Alphaproteobacteria</taxon>
        <taxon>Rhodobacterales</taxon>
        <taxon>Paracoccaceae</taxon>
        <taxon>Pontivivens</taxon>
    </lineage>
</organism>
<protein>
    <submittedName>
        <fullName evidence="2">Uncharacterized protein</fullName>
    </submittedName>
</protein>
<accession>A0A7S9QDY2</accession>
<feature type="chain" id="PRO_5032454922" evidence="1">
    <location>
        <begin position="16"/>
        <end position="233"/>
    </location>
</feature>
<gene>
    <name evidence="2" type="ORF">I0K15_02305</name>
</gene>
<keyword evidence="1" id="KW-0732">Signal</keyword>
<proteinExistence type="predicted"/>
<dbReference type="Proteomes" id="UP000594800">
    <property type="component" value="Chromosome"/>
</dbReference>
<keyword evidence="3" id="KW-1185">Reference proteome</keyword>
<dbReference type="KEGG" id="poz:I0K15_02305"/>
<dbReference type="RefSeq" id="WP_196103845.1">
    <property type="nucleotide sequence ID" value="NZ_CP064942.1"/>
</dbReference>
<dbReference type="AlphaFoldDB" id="A0A7S9QDY2"/>
<sequence length="233" mass="24536">MRWLLLALAATPALACEAPGVLFFDADPRVEIVLLPEDAVPEGGISVTGTYTGTEPREGDKPLPVGFFARAGEVISGTGARVDGVLLIEDGHATITRRDRIGLDTSEGRAAMAERVGQEGLSLLQTHLLIDGGELDLRPLDGAPAFTRRLLFQTGSGLGLWQSAGPVTLYTAAASLRAACAPDMALNLDMGSYDFCVSEGENCGLLADTTRLSNLIHLEAREQPDPDGHAQNG</sequence>
<evidence type="ECO:0000313" key="3">
    <source>
        <dbReference type="Proteomes" id="UP000594800"/>
    </source>
</evidence>
<evidence type="ECO:0000256" key="1">
    <source>
        <dbReference type="SAM" id="SignalP"/>
    </source>
</evidence>